<proteinExistence type="predicted"/>
<dbReference type="Proteomes" id="UP001370490">
    <property type="component" value="Unassembled WGS sequence"/>
</dbReference>
<dbReference type="Gene3D" id="2.130.10.10">
    <property type="entry name" value="YVTN repeat-like/Quinoprotein amine dehydrogenase"/>
    <property type="match status" value="1"/>
</dbReference>
<gene>
    <name evidence="1" type="ORF">RJ641_001318</name>
</gene>
<dbReference type="AlphaFoldDB" id="A0AAN8WA14"/>
<dbReference type="GO" id="GO:0005737">
    <property type="term" value="C:cytoplasm"/>
    <property type="evidence" value="ECO:0007669"/>
    <property type="project" value="TreeGrafter"/>
</dbReference>
<protein>
    <submittedName>
        <fullName evidence="1">Uncharacterized protein</fullName>
    </submittedName>
</protein>
<reference evidence="1 2" key="1">
    <citation type="submission" date="2023-12" db="EMBL/GenBank/DDBJ databases">
        <title>A high-quality genome assembly for Dillenia turbinata (Dilleniales).</title>
        <authorList>
            <person name="Chanderbali A."/>
        </authorList>
    </citation>
    <scope>NUCLEOTIDE SEQUENCE [LARGE SCALE GENOMIC DNA]</scope>
    <source>
        <strain evidence="1">LSX21</strain>
        <tissue evidence="1">Leaf</tissue>
    </source>
</reference>
<dbReference type="InterPro" id="IPR036322">
    <property type="entry name" value="WD40_repeat_dom_sf"/>
</dbReference>
<dbReference type="PANTHER" id="PTHR44099">
    <property type="entry name" value="RABCONNECTIN-3B, ISOFORM A"/>
    <property type="match status" value="1"/>
</dbReference>
<dbReference type="SUPFAM" id="SSF50978">
    <property type="entry name" value="WD40 repeat-like"/>
    <property type="match status" value="1"/>
</dbReference>
<sequence length="475" mass="51987">MKCKAVACIWSSSPPLHRITATAVINAPPTLYTGASDGSIIWWNLSGDEPNKEFIPVAMLCGHVAPIVDLNTCAPVVSGEGKNEGSSNVVEHCSSDVSCALISACSDGVLCVWSRTIFHGNSPMGPLSFIDIVLYPEDEKEYVLMVNLYGKSQLVPVLKDPNPDREGGSGSGLHKSCSNVVMSLWNDEISKAEHIVSIATCEKFVAFIYRSRCVFRLLIGVTAIGEIFFADNLLCAEGCSTDLSVAGGIFIKGDISLHMINSNGLPDLFVENFAAWNNQGLAIVYAISWMDDNFKFEPLCKIPAVSPSVDMRCSTSFIQLSSHLLRIESHCSYVEDPLLWKAYITMWSMCQQGNDHCELSQTCEMIGSGAFSIENIAECKGFLNDIGMQSTIGEVLPEKSLLPSPKALNGFCLNDKRHGFYANRQIVSCSMIISRNSTPYAVVYRIHTGEIEMVQFEVFIREINSHLGHAPHSSK</sequence>
<organism evidence="1 2">
    <name type="scientific">Dillenia turbinata</name>
    <dbReference type="NCBI Taxonomy" id="194707"/>
    <lineage>
        <taxon>Eukaryota</taxon>
        <taxon>Viridiplantae</taxon>
        <taxon>Streptophyta</taxon>
        <taxon>Embryophyta</taxon>
        <taxon>Tracheophyta</taxon>
        <taxon>Spermatophyta</taxon>
        <taxon>Magnoliopsida</taxon>
        <taxon>eudicotyledons</taxon>
        <taxon>Gunneridae</taxon>
        <taxon>Pentapetalae</taxon>
        <taxon>Dilleniales</taxon>
        <taxon>Dilleniaceae</taxon>
        <taxon>Dillenia</taxon>
    </lineage>
</organism>
<evidence type="ECO:0000313" key="1">
    <source>
        <dbReference type="EMBL" id="KAK6947845.1"/>
    </source>
</evidence>
<evidence type="ECO:0000313" key="2">
    <source>
        <dbReference type="Proteomes" id="UP001370490"/>
    </source>
</evidence>
<accession>A0AAN8WA14</accession>
<dbReference type="InterPro" id="IPR049916">
    <property type="entry name" value="WDR72-like"/>
</dbReference>
<dbReference type="PANTHER" id="PTHR44099:SF4">
    <property type="entry name" value="RABCONNECTIN-3B, ISOFORM A"/>
    <property type="match status" value="1"/>
</dbReference>
<dbReference type="EMBL" id="JBAMMX010000001">
    <property type="protein sequence ID" value="KAK6947845.1"/>
    <property type="molecule type" value="Genomic_DNA"/>
</dbReference>
<dbReference type="InterPro" id="IPR015943">
    <property type="entry name" value="WD40/YVTN_repeat-like_dom_sf"/>
</dbReference>
<comment type="caution">
    <text evidence="1">The sequence shown here is derived from an EMBL/GenBank/DDBJ whole genome shotgun (WGS) entry which is preliminary data.</text>
</comment>
<name>A0AAN8WA14_9MAGN</name>
<keyword evidence="2" id="KW-1185">Reference proteome</keyword>